<dbReference type="PANTHER" id="PTHR42146:SF1">
    <property type="entry name" value="OLIGORIBONUCLEASE NRNB"/>
    <property type="match status" value="1"/>
</dbReference>
<dbReference type="PANTHER" id="PTHR42146">
    <property type="entry name" value="3',5'-CYCLIC-NUCLEOTIDE PHOSPHODIESTERASE"/>
    <property type="match status" value="1"/>
</dbReference>
<dbReference type="Gene3D" id="3.10.310.30">
    <property type="match status" value="1"/>
</dbReference>
<dbReference type="SUPFAM" id="SSF64182">
    <property type="entry name" value="DHH phosphoesterases"/>
    <property type="match status" value="1"/>
</dbReference>
<evidence type="ECO:0000313" key="1">
    <source>
        <dbReference type="EMBL" id="QHT73801.1"/>
    </source>
</evidence>
<dbReference type="InterPro" id="IPR052968">
    <property type="entry name" value="Nucleotide_metab_enz"/>
</dbReference>
<dbReference type="InterPro" id="IPR038763">
    <property type="entry name" value="DHH_sf"/>
</dbReference>
<organism evidence="1">
    <name type="scientific">viral metagenome</name>
    <dbReference type="NCBI Taxonomy" id="1070528"/>
    <lineage>
        <taxon>unclassified sequences</taxon>
        <taxon>metagenomes</taxon>
        <taxon>organismal metagenomes</taxon>
    </lineage>
</organism>
<dbReference type="EMBL" id="MN739832">
    <property type="protein sequence ID" value="QHT73801.1"/>
    <property type="molecule type" value="Genomic_DNA"/>
</dbReference>
<sequence>MIIRMDKFKNLKNLIDTVIYHDPCQDGFSAAWVAYHYNKNIKLIPKRINADPIEPELYIGKNVLMVDIVTNDFKEIKQKANNLLILDHHITNQESLKDIDYAYFDMHKSGVGLAWEFFFGGDIPYFLACIQDRDLWNWQIEKSREFCEGFYIIMNLDEEESFNKRIDNKLKLYNELLDNNKKFEYYLEIGTLFDQSKMNKIKLMIRNLKLYKIKLENYNELKVAIFNCYSDIASELGNYAVENTDADFAIMWRYNHEDEQYYYSLRSKDSKCDVSRICRLFGGGGHRNAAGCASKLHPKELFQYYK</sequence>
<name>A0A6C0GZT6_9ZZZZ</name>
<proteinExistence type="predicted"/>
<reference evidence="1" key="1">
    <citation type="journal article" date="2020" name="Nature">
        <title>Giant virus diversity and host interactions through global metagenomics.</title>
        <authorList>
            <person name="Schulz F."/>
            <person name="Roux S."/>
            <person name="Paez-Espino D."/>
            <person name="Jungbluth S."/>
            <person name="Walsh D.A."/>
            <person name="Denef V.J."/>
            <person name="McMahon K.D."/>
            <person name="Konstantinidis K.T."/>
            <person name="Eloe-Fadrosh E.A."/>
            <person name="Kyrpides N.C."/>
            <person name="Woyke T."/>
        </authorList>
    </citation>
    <scope>NUCLEOTIDE SEQUENCE</scope>
    <source>
        <strain evidence="1">GVMAG-M-3300023179-4</strain>
    </source>
</reference>
<dbReference type="AlphaFoldDB" id="A0A6C0GZT6"/>
<accession>A0A6C0GZT6</accession>
<protein>
    <submittedName>
        <fullName evidence="1">Uncharacterized protein</fullName>
    </submittedName>
</protein>